<sequence>MVIMSSWSGHRFFGFGVTVKPFCSATGALGRQLRVPRSMLQFFTVSTTSVQQRDLFGFRHWHFSCYVSLETMVPLVSSIRRYGGRCMPYIFLVPKEVACTIGFFGTHGLIMRLFNAILMLCVLADTSSCFVAFTSVAAPERRVPSALSLHKSVETPESAAEKSMVFQHQTITRKGMLVRSTAVLSSILSNPFTANADTPTSIQSCPKGTGNSKVNCASTAAVRQVDNYIEPWTYPSSMPVNEVIARLKGAVSTDIHNTIVEQNETYLKVEAVRNFSTDMVEFLVNPEDHIVTFISRQTDGPDFGDFGANRKRLNEIRRKARVFDVMGGQGYARESALGQLKAFYGLQSGAGFEDVILDLDN</sequence>
<evidence type="ECO:0000313" key="2">
    <source>
        <dbReference type="EMBL" id="EEC45504.1"/>
    </source>
</evidence>
<evidence type="ECO:0000313" key="3">
    <source>
        <dbReference type="Proteomes" id="UP000000759"/>
    </source>
</evidence>
<dbReference type="Pfam" id="PF07386">
    <property type="entry name" value="DUF1499"/>
    <property type="match status" value="1"/>
</dbReference>
<dbReference type="PANTHER" id="PTHR34801:SF6">
    <property type="entry name" value="SLL1620 PROTEIN"/>
    <property type="match status" value="1"/>
</dbReference>
<protein>
    <submittedName>
        <fullName evidence="2">Uncharacterized protein</fullName>
    </submittedName>
</protein>
<feature type="transmembrane region" description="Helical" evidence="1">
    <location>
        <begin position="89"/>
        <end position="110"/>
    </location>
</feature>
<keyword evidence="3" id="KW-1185">Reference proteome</keyword>
<dbReference type="HOGENOM" id="CLU_768279_0_0_1"/>
<reference evidence="3" key="2">
    <citation type="submission" date="2008-08" db="EMBL/GenBank/DDBJ databases">
        <authorList>
            <consortium name="Diatom Consortium"/>
            <person name="Grigoriev I."/>
            <person name="Grimwood J."/>
            <person name="Kuo A."/>
            <person name="Otillar R.P."/>
            <person name="Salamov A."/>
            <person name="Detter J.C."/>
            <person name="Lindquist E."/>
            <person name="Shapiro H."/>
            <person name="Lucas S."/>
            <person name="Glavina del Rio T."/>
            <person name="Pitluck S."/>
            <person name="Rokhsar D."/>
            <person name="Bowler C."/>
        </authorList>
    </citation>
    <scope>GENOME REANNOTATION</scope>
    <source>
        <strain evidence="3">CCAP 1055/1</strain>
    </source>
</reference>
<keyword evidence="1" id="KW-0812">Transmembrane</keyword>
<name>B7G6P8_PHATC</name>
<dbReference type="InParanoid" id="B7G6P8"/>
<proteinExistence type="predicted"/>
<dbReference type="RefSeq" id="XP_002182768.1">
    <property type="nucleotide sequence ID" value="XM_002182732.1"/>
</dbReference>
<dbReference type="AlphaFoldDB" id="B7G6P8"/>
<dbReference type="eggNOG" id="ENOG502RW2E">
    <property type="taxonomic scope" value="Eukaryota"/>
</dbReference>
<dbReference type="GeneID" id="7203786"/>
<dbReference type="InterPro" id="IPR010865">
    <property type="entry name" value="DUF1499"/>
</dbReference>
<dbReference type="Proteomes" id="UP000000759">
    <property type="component" value="Chromosome 17"/>
</dbReference>
<evidence type="ECO:0000256" key="1">
    <source>
        <dbReference type="SAM" id="Phobius"/>
    </source>
</evidence>
<keyword evidence="1" id="KW-1133">Transmembrane helix</keyword>
<accession>B7G6P8</accession>
<organism evidence="2 3">
    <name type="scientific">Phaeodactylum tricornutum (strain CCAP 1055/1)</name>
    <dbReference type="NCBI Taxonomy" id="556484"/>
    <lineage>
        <taxon>Eukaryota</taxon>
        <taxon>Sar</taxon>
        <taxon>Stramenopiles</taxon>
        <taxon>Ochrophyta</taxon>
        <taxon>Bacillariophyta</taxon>
        <taxon>Bacillariophyceae</taxon>
        <taxon>Bacillariophycidae</taxon>
        <taxon>Naviculales</taxon>
        <taxon>Phaeodactylaceae</taxon>
        <taxon>Phaeodactylum</taxon>
    </lineage>
</organism>
<dbReference type="PANTHER" id="PTHR34801">
    <property type="entry name" value="EXPRESSED PROTEIN"/>
    <property type="match status" value="1"/>
</dbReference>
<reference evidence="2 3" key="1">
    <citation type="journal article" date="2008" name="Nature">
        <title>The Phaeodactylum genome reveals the evolutionary history of diatom genomes.</title>
        <authorList>
            <person name="Bowler C."/>
            <person name="Allen A.E."/>
            <person name="Badger J.H."/>
            <person name="Grimwood J."/>
            <person name="Jabbari K."/>
            <person name="Kuo A."/>
            <person name="Maheswari U."/>
            <person name="Martens C."/>
            <person name="Maumus F."/>
            <person name="Otillar R.P."/>
            <person name="Rayko E."/>
            <person name="Salamov A."/>
            <person name="Vandepoele K."/>
            <person name="Beszteri B."/>
            <person name="Gruber A."/>
            <person name="Heijde M."/>
            <person name="Katinka M."/>
            <person name="Mock T."/>
            <person name="Valentin K."/>
            <person name="Verret F."/>
            <person name="Berges J.A."/>
            <person name="Brownlee C."/>
            <person name="Cadoret J.P."/>
            <person name="Chiovitti A."/>
            <person name="Choi C.J."/>
            <person name="Coesel S."/>
            <person name="De Martino A."/>
            <person name="Detter J.C."/>
            <person name="Durkin C."/>
            <person name="Falciatore A."/>
            <person name="Fournet J."/>
            <person name="Haruta M."/>
            <person name="Huysman M.J."/>
            <person name="Jenkins B.D."/>
            <person name="Jiroutova K."/>
            <person name="Jorgensen R.E."/>
            <person name="Joubert Y."/>
            <person name="Kaplan A."/>
            <person name="Kroger N."/>
            <person name="Kroth P.G."/>
            <person name="La Roche J."/>
            <person name="Lindquist E."/>
            <person name="Lommer M."/>
            <person name="Martin-Jezequel V."/>
            <person name="Lopez P.J."/>
            <person name="Lucas S."/>
            <person name="Mangogna M."/>
            <person name="McGinnis K."/>
            <person name="Medlin L.K."/>
            <person name="Montsant A."/>
            <person name="Oudot-Le Secq M.P."/>
            <person name="Napoli C."/>
            <person name="Obornik M."/>
            <person name="Parker M.S."/>
            <person name="Petit J.L."/>
            <person name="Porcel B.M."/>
            <person name="Poulsen N."/>
            <person name="Robison M."/>
            <person name="Rychlewski L."/>
            <person name="Rynearson T.A."/>
            <person name="Schmutz J."/>
            <person name="Shapiro H."/>
            <person name="Siaut M."/>
            <person name="Stanley M."/>
            <person name="Sussman M.R."/>
            <person name="Taylor A.R."/>
            <person name="Vardi A."/>
            <person name="von Dassow P."/>
            <person name="Vyverman W."/>
            <person name="Willis A."/>
            <person name="Wyrwicz L.S."/>
            <person name="Rokhsar D.S."/>
            <person name="Weissenbach J."/>
            <person name="Armbrust E.V."/>
            <person name="Green B.R."/>
            <person name="Van de Peer Y."/>
            <person name="Grigoriev I.V."/>
        </authorList>
    </citation>
    <scope>NUCLEOTIDE SEQUENCE [LARGE SCALE GENOMIC DNA]</scope>
    <source>
        <strain evidence="2 3">CCAP 1055/1</strain>
    </source>
</reference>
<dbReference type="PaxDb" id="2850-Phatr38736"/>
<gene>
    <name evidence="2" type="ORF">PHATRDRAFT_38736</name>
</gene>
<keyword evidence="1" id="KW-0472">Membrane</keyword>
<dbReference type="EMBL" id="CM000619">
    <property type="protein sequence ID" value="EEC45504.1"/>
    <property type="molecule type" value="Genomic_DNA"/>
</dbReference>
<dbReference type="KEGG" id="pti:PHATRDRAFT_38736"/>
<dbReference type="OrthoDB" id="45602at2759"/>